<accession>A0ABY3Z3X4</accession>
<organism evidence="3 4">
    <name type="scientific">Streptomyces rimosus subsp. rimosus</name>
    <dbReference type="NCBI Taxonomy" id="132474"/>
    <lineage>
        <taxon>Bacteria</taxon>
        <taxon>Bacillati</taxon>
        <taxon>Actinomycetota</taxon>
        <taxon>Actinomycetes</taxon>
        <taxon>Kitasatosporales</taxon>
        <taxon>Streptomycetaceae</taxon>
        <taxon>Streptomyces</taxon>
    </lineage>
</organism>
<dbReference type="PROSITE" id="PS51257">
    <property type="entry name" value="PROKAR_LIPOPROTEIN"/>
    <property type="match status" value="1"/>
</dbReference>
<sequence length="170" mass="17054">MTQRTTLRHARKAAAALVIAAAAFGLTACQDGTGVKSAPSTSAVAGGQQSSDATVKKPQGAGQGTSVGKPGTSGTSGAPKKSGERCTNQIDYAGDPRSNAEINSIGADTGHCPAPQKQKPGSKDRTAPSGTPKEAGKSCTNQINYAGDPRSNAVINSIGEKTGYCPPVQK</sequence>
<feature type="compositionally biased region" description="Polar residues" evidence="1">
    <location>
        <begin position="38"/>
        <end position="53"/>
    </location>
</feature>
<evidence type="ECO:0000313" key="3">
    <source>
        <dbReference type="EMBL" id="UNZ05001.1"/>
    </source>
</evidence>
<evidence type="ECO:0008006" key="5">
    <source>
        <dbReference type="Google" id="ProtNLM"/>
    </source>
</evidence>
<keyword evidence="4" id="KW-1185">Reference proteome</keyword>
<evidence type="ECO:0000256" key="1">
    <source>
        <dbReference type="SAM" id="MobiDB-lite"/>
    </source>
</evidence>
<dbReference type="GeneID" id="66855889"/>
<dbReference type="RefSeq" id="WP_003983177.1">
    <property type="nucleotide sequence ID" value="NZ_CP043497.1"/>
</dbReference>
<feature type="chain" id="PRO_5046367881" description="Secreted protein" evidence="2">
    <location>
        <begin position="29"/>
        <end position="170"/>
    </location>
</feature>
<dbReference type="Proteomes" id="UP000829494">
    <property type="component" value="Chromosome"/>
</dbReference>
<name>A0ABY3Z3X4_STRRM</name>
<protein>
    <recommendedName>
        <fullName evidence="5">Secreted protein</fullName>
    </recommendedName>
</protein>
<gene>
    <name evidence="3" type="ORF">SRIMR7_22875</name>
</gene>
<evidence type="ECO:0000256" key="2">
    <source>
        <dbReference type="SAM" id="SignalP"/>
    </source>
</evidence>
<feature type="region of interest" description="Disordered" evidence="1">
    <location>
        <begin position="33"/>
        <end position="150"/>
    </location>
</feature>
<dbReference type="EMBL" id="CP094298">
    <property type="protein sequence ID" value="UNZ05001.1"/>
    <property type="molecule type" value="Genomic_DNA"/>
</dbReference>
<reference evidence="3 4" key="1">
    <citation type="submission" date="2022-03" db="EMBL/GenBank/DDBJ databases">
        <title>Complete genome of Streptomyces rimosus ssp. rimosus R7 (=ATCC 10970).</title>
        <authorList>
            <person name="Beganovic S."/>
            <person name="Ruckert C."/>
            <person name="Busche T."/>
            <person name="Kalinowski J."/>
            <person name="Wittmann C."/>
        </authorList>
    </citation>
    <scope>NUCLEOTIDE SEQUENCE [LARGE SCALE GENOMIC DNA]</scope>
    <source>
        <strain evidence="3 4">R7</strain>
    </source>
</reference>
<evidence type="ECO:0000313" key="4">
    <source>
        <dbReference type="Proteomes" id="UP000829494"/>
    </source>
</evidence>
<proteinExistence type="predicted"/>
<keyword evidence="2" id="KW-0732">Signal</keyword>
<feature type="signal peptide" evidence="2">
    <location>
        <begin position="1"/>
        <end position="28"/>
    </location>
</feature>